<gene>
    <name evidence="1" type="ORF">KGB56_07300</name>
</gene>
<reference evidence="1 2" key="1">
    <citation type="journal article" date="2021" name="Angew. Chem. Int. Ed. Engl.">
        <title>A novel family of nonribosomal peptides modulate collective behavior in Pseudovibrio bacteria isolated from marine sponges.</title>
        <authorList>
            <person name="Ioca L.P."/>
            <person name="Dai Y."/>
            <person name="Kunakom S."/>
            <person name="Diaz-Espinosa J."/>
            <person name="Krunic A."/>
            <person name="Crnkovic C.M."/>
            <person name="Orjala J."/>
            <person name="Sanchez L.M."/>
            <person name="Ferreira A.G."/>
            <person name="Berlinck R.G.S."/>
            <person name="Eustaquio A.S."/>
        </authorList>
    </citation>
    <scope>NUCLEOTIDE SEQUENCE [LARGE SCALE GENOMIC DNA]</scope>
    <source>
        <strain evidence="1 2">Ab134</strain>
    </source>
</reference>
<dbReference type="RefSeq" id="WP_143508248.1">
    <property type="nucleotide sequence ID" value="NZ_CP074126.1"/>
</dbReference>
<proteinExistence type="predicted"/>
<organism evidence="1 2">
    <name type="scientific">Pseudovibrio brasiliensis</name>
    <dbReference type="NCBI Taxonomy" id="1898042"/>
    <lineage>
        <taxon>Bacteria</taxon>
        <taxon>Pseudomonadati</taxon>
        <taxon>Pseudomonadota</taxon>
        <taxon>Alphaproteobacteria</taxon>
        <taxon>Hyphomicrobiales</taxon>
        <taxon>Stappiaceae</taxon>
        <taxon>Pseudovibrio</taxon>
    </lineage>
</organism>
<accession>A0ABX8AU08</accession>
<protein>
    <submittedName>
        <fullName evidence="1">Uncharacterized protein</fullName>
    </submittedName>
</protein>
<evidence type="ECO:0000313" key="2">
    <source>
        <dbReference type="Proteomes" id="UP000680706"/>
    </source>
</evidence>
<dbReference type="Proteomes" id="UP000680706">
    <property type="component" value="Chromosome"/>
</dbReference>
<evidence type="ECO:0000313" key="1">
    <source>
        <dbReference type="EMBL" id="QUS57186.1"/>
    </source>
</evidence>
<dbReference type="EMBL" id="CP074126">
    <property type="protein sequence ID" value="QUS57186.1"/>
    <property type="molecule type" value="Genomic_DNA"/>
</dbReference>
<keyword evidence="2" id="KW-1185">Reference proteome</keyword>
<sequence length="95" mass="10587">MQIQSQVSMHQFVTVLLKTQVIDWVGRVFFSKALILAVFRQVLQAAMAGWYILDETSTALAENSLAFIWGKVKSVCTFPAGTPTRLLTVSLHAYP</sequence>
<name>A0ABX8AU08_9HYPH</name>